<keyword evidence="2" id="KW-1133">Transmembrane helix</keyword>
<dbReference type="EMBL" id="VTPC01003857">
    <property type="protein sequence ID" value="KAF2897919.1"/>
    <property type="molecule type" value="Genomic_DNA"/>
</dbReference>
<keyword evidence="4" id="KW-1185">Reference proteome</keyword>
<proteinExistence type="predicted"/>
<dbReference type="AlphaFoldDB" id="A0A8K0D4R9"/>
<feature type="transmembrane region" description="Helical" evidence="2">
    <location>
        <begin position="165"/>
        <end position="198"/>
    </location>
</feature>
<sequence>MASNNTTPTTPTTPSTPQEQTPLRAETDVAKVESGALEVKETEKTSVDEIKEKIKKPTIGVSLILFLILNIVMFFVGITTTKDCPIKPIIPVYLAVAGALGVITKIIPIANRNRRLVIVDRILYALFIVEFIWMILGSVWIYSIYQPNYVPGREPHCNKTAYLLAFWLLTINYIFLLLVITLPCIILCCFCCCAALVAKAE</sequence>
<accession>A0A8K0D4R9</accession>
<gene>
    <name evidence="3" type="ORF">ILUMI_08257</name>
</gene>
<evidence type="ECO:0000313" key="4">
    <source>
        <dbReference type="Proteomes" id="UP000801492"/>
    </source>
</evidence>
<feature type="transmembrane region" description="Helical" evidence="2">
    <location>
        <begin position="59"/>
        <end position="78"/>
    </location>
</feature>
<organism evidence="3 4">
    <name type="scientific">Ignelater luminosus</name>
    <name type="common">Cucubano</name>
    <name type="synonym">Pyrophorus luminosus</name>
    <dbReference type="NCBI Taxonomy" id="2038154"/>
    <lineage>
        <taxon>Eukaryota</taxon>
        <taxon>Metazoa</taxon>
        <taxon>Ecdysozoa</taxon>
        <taxon>Arthropoda</taxon>
        <taxon>Hexapoda</taxon>
        <taxon>Insecta</taxon>
        <taxon>Pterygota</taxon>
        <taxon>Neoptera</taxon>
        <taxon>Endopterygota</taxon>
        <taxon>Coleoptera</taxon>
        <taxon>Polyphaga</taxon>
        <taxon>Elateriformia</taxon>
        <taxon>Elateroidea</taxon>
        <taxon>Elateridae</taxon>
        <taxon>Agrypninae</taxon>
        <taxon>Pyrophorini</taxon>
        <taxon>Ignelater</taxon>
    </lineage>
</organism>
<dbReference type="InterPro" id="IPR040350">
    <property type="entry name" value="TMEM272"/>
</dbReference>
<comment type="caution">
    <text evidence="3">The sequence shown here is derived from an EMBL/GenBank/DDBJ whole genome shotgun (WGS) entry which is preliminary data.</text>
</comment>
<dbReference type="PANTHER" id="PTHR33444">
    <property type="entry name" value="SI:DKEY-19B23.12-RELATED"/>
    <property type="match status" value="1"/>
</dbReference>
<keyword evidence="2" id="KW-0812">Transmembrane</keyword>
<name>A0A8K0D4R9_IGNLU</name>
<dbReference type="OrthoDB" id="6157510at2759"/>
<feature type="compositionally biased region" description="Low complexity" evidence="1">
    <location>
        <begin position="1"/>
        <end position="22"/>
    </location>
</feature>
<evidence type="ECO:0000256" key="2">
    <source>
        <dbReference type="SAM" id="Phobius"/>
    </source>
</evidence>
<reference evidence="3" key="1">
    <citation type="submission" date="2019-08" db="EMBL/GenBank/DDBJ databases">
        <title>The genome of the North American firefly Photinus pyralis.</title>
        <authorList>
            <consortium name="Photinus pyralis genome working group"/>
            <person name="Fallon T.R."/>
            <person name="Sander Lower S.E."/>
            <person name="Weng J.-K."/>
        </authorList>
    </citation>
    <scope>NUCLEOTIDE SEQUENCE</scope>
    <source>
        <strain evidence="3">TRF0915ILg1</strain>
        <tissue evidence="3">Whole body</tissue>
    </source>
</reference>
<keyword evidence="2" id="KW-0472">Membrane</keyword>
<protein>
    <submittedName>
        <fullName evidence="3">Uncharacterized protein</fullName>
    </submittedName>
</protein>
<feature type="transmembrane region" description="Helical" evidence="2">
    <location>
        <begin position="90"/>
        <end position="110"/>
    </location>
</feature>
<feature type="region of interest" description="Disordered" evidence="1">
    <location>
        <begin position="1"/>
        <end position="25"/>
    </location>
</feature>
<dbReference type="Proteomes" id="UP000801492">
    <property type="component" value="Unassembled WGS sequence"/>
</dbReference>
<feature type="transmembrane region" description="Helical" evidence="2">
    <location>
        <begin position="122"/>
        <end position="145"/>
    </location>
</feature>
<evidence type="ECO:0000256" key="1">
    <source>
        <dbReference type="SAM" id="MobiDB-lite"/>
    </source>
</evidence>
<dbReference type="PANTHER" id="PTHR33444:SF2">
    <property type="entry name" value="MARVEL DOMAIN-CONTAINING PROTEIN"/>
    <property type="match status" value="1"/>
</dbReference>
<evidence type="ECO:0000313" key="3">
    <source>
        <dbReference type="EMBL" id="KAF2897919.1"/>
    </source>
</evidence>